<protein>
    <submittedName>
        <fullName evidence="2">Uncharacterized protein</fullName>
    </submittedName>
</protein>
<sequence>MAAALLASSVAVWGAPFVAAEVNPMAKKGKRRFAVGLAWLTVGLGSESRQVPLSDADADVVADAYVDVGRGADSIAIVIILVTARSQTITQLVDDFTSSGVPQASWDFC</sequence>
<keyword evidence="1" id="KW-0732">Signal</keyword>
<evidence type="ECO:0000313" key="3">
    <source>
        <dbReference type="Proteomes" id="UP000242814"/>
    </source>
</evidence>
<accession>A0A1D2JAK5</accession>
<dbReference type="Proteomes" id="UP000242814">
    <property type="component" value="Unassembled WGS sequence"/>
</dbReference>
<organism evidence="2 3">
    <name type="scientific">Paracoccidioides brasiliensis</name>
    <dbReference type="NCBI Taxonomy" id="121759"/>
    <lineage>
        <taxon>Eukaryota</taxon>
        <taxon>Fungi</taxon>
        <taxon>Dikarya</taxon>
        <taxon>Ascomycota</taxon>
        <taxon>Pezizomycotina</taxon>
        <taxon>Eurotiomycetes</taxon>
        <taxon>Eurotiomycetidae</taxon>
        <taxon>Onygenales</taxon>
        <taxon>Ajellomycetaceae</taxon>
        <taxon>Paracoccidioides</taxon>
    </lineage>
</organism>
<proteinExistence type="predicted"/>
<name>A0A1D2JAK5_PARBR</name>
<feature type="signal peptide" evidence="1">
    <location>
        <begin position="1"/>
        <end position="20"/>
    </location>
</feature>
<reference evidence="2 3" key="1">
    <citation type="submission" date="2016-06" db="EMBL/GenBank/DDBJ databases">
        <authorList>
            <person name="Kjaerup R.B."/>
            <person name="Dalgaard T.S."/>
            <person name="Juul-Madsen H.R."/>
        </authorList>
    </citation>
    <scope>NUCLEOTIDE SEQUENCE [LARGE SCALE GENOMIC DNA]</scope>
    <source>
        <strain evidence="2 3">Pb300</strain>
    </source>
</reference>
<evidence type="ECO:0000256" key="1">
    <source>
        <dbReference type="SAM" id="SignalP"/>
    </source>
</evidence>
<gene>
    <name evidence="2" type="ORF">ACO22_05330</name>
</gene>
<feature type="chain" id="PRO_5008902369" evidence="1">
    <location>
        <begin position="21"/>
        <end position="109"/>
    </location>
</feature>
<dbReference type="AlphaFoldDB" id="A0A1D2JAK5"/>
<dbReference type="VEuPathDB" id="FungiDB:PADG_12432"/>
<comment type="caution">
    <text evidence="2">The sequence shown here is derived from an EMBL/GenBank/DDBJ whole genome shotgun (WGS) entry which is preliminary data.</text>
</comment>
<dbReference type="EMBL" id="LZYO01000234">
    <property type="protein sequence ID" value="ODH24186.1"/>
    <property type="molecule type" value="Genomic_DNA"/>
</dbReference>
<evidence type="ECO:0000313" key="2">
    <source>
        <dbReference type="EMBL" id="ODH24186.1"/>
    </source>
</evidence>